<organism evidence="3 4">
    <name type="scientific">Antarcticimicrobium sediminis</name>
    <dbReference type="NCBI Taxonomy" id="2546227"/>
    <lineage>
        <taxon>Bacteria</taxon>
        <taxon>Pseudomonadati</taxon>
        <taxon>Pseudomonadota</taxon>
        <taxon>Alphaproteobacteria</taxon>
        <taxon>Rhodobacterales</taxon>
        <taxon>Paracoccaceae</taxon>
        <taxon>Antarcticimicrobium</taxon>
    </lineage>
</organism>
<feature type="region of interest" description="Disordered" evidence="1">
    <location>
        <begin position="143"/>
        <end position="171"/>
    </location>
</feature>
<keyword evidence="4" id="KW-1185">Reference proteome</keyword>
<evidence type="ECO:0000256" key="1">
    <source>
        <dbReference type="SAM" id="MobiDB-lite"/>
    </source>
</evidence>
<feature type="domain" description="HTH DNA binding" evidence="2">
    <location>
        <begin position="302"/>
        <end position="355"/>
    </location>
</feature>
<name>A0A4R5EJX8_9RHOB</name>
<evidence type="ECO:0000259" key="2">
    <source>
        <dbReference type="Pfam" id="PF11972"/>
    </source>
</evidence>
<gene>
    <name evidence="3" type="ORF">E1B25_18425</name>
</gene>
<proteinExistence type="predicted"/>
<evidence type="ECO:0000313" key="4">
    <source>
        <dbReference type="Proteomes" id="UP000294662"/>
    </source>
</evidence>
<protein>
    <recommendedName>
        <fullName evidence="2">HTH DNA binding domain-containing protein</fullName>
    </recommendedName>
</protein>
<dbReference type="AlphaFoldDB" id="A0A4R5EJX8"/>
<dbReference type="EMBL" id="SMFP01000016">
    <property type="protein sequence ID" value="TDE34911.1"/>
    <property type="molecule type" value="Genomic_DNA"/>
</dbReference>
<dbReference type="Proteomes" id="UP000294662">
    <property type="component" value="Unassembled WGS sequence"/>
</dbReference>
<dbReference type="InterPro" id="IPR021068">
    <property type="entry name" value="HTH_DNA-bd"/>
</dbReference>
<evidence type="ECO:0000313" key="3">
    <source>
        <dbReference type="EMBL" id="TDE34911.1"/>
    </source>
</evidence>
<dbReference type="Gene3D" id="1.10.10.10">
    <property type="entry name" value="Winged helix-like DNA-binding domain superfamily/Winged helix DNA-binding domain"/>
    <property type="match status" value="1"/>
</dbReference>
<comment type="caution">
    <text evidence="3">The sequence shown here is derived from an EMBL/GenBank/DDBJ whole genome shotgun (WGS) entry which is preliminary data.</text>
</comment>
<feature type="compositionally biased region" description="Acidic residues" evidence="1">
    <location>
        <begin position="9"/>
        <end position="24"/>
    </location>
</feature>
<reference evidence="3 4" key="1">
    <citation type="submission" date="2019-03" db="EMBL/GenBank/DDBJ databases">
        <authorList>
            <person name="Zhang S."/>
        </authorList>
    </citation>
    <scope>NUCLEOTIDE SEQUENCE [LARGE SCALE GENOMIC DNA]</scope>
    <source>
        <strain evidence="3 4">S4J41</strain>
    </source>
</reference>
<feature type="region of interest" description="Disordered" evidence="1">
    <location>
        <begin position="1"/>
        <end position="51"/>
    </location>
</feature>
<dbReference type="InterPro" id="IPR036388">
    <property type="entry name" value="WH-like_DNA-bd_sf"/>
</dbReference>
<accession>A0A4R5EJX8</accession>
<dbReference type="Pfam" id="PF11972">
    <property type="entry name" value="HTH_13"/>
    <property type="match status" value="1"/>
</dbReference>
<dbReference type="OrthoDB" id="8455637at2"/>
<dbReference type="RefSeq" id="WP_132831064.1">
    <property type="nucleotide sequence ID" value="NZ_SMFP01000016.1"/>
</dbReference>
<sequence>MLPGSGIPEPEDLDEEEEVAEEDLWFLPGPDPDEDVPPGAAPEPRPQSGTLFDPAPWRAAEAALARELAEVAGLFGALDQRLRLAPDGWRQRLALREVSDLSWWTGDRLGQERIALWVTLRIGSTQDTERALARAGWAMRRLASGPAPRPTPGGELASFLDRSPGSMDQGQPDTAIEDPLADLAEVWICGQALHPITAAARLFHAWRALGPAGAVDLEAAVLAARHAASMVRGAGQGALFLPLAQTGADALRGQGAPEAKFAAWLRGAERATLAALLHLDRVAAWRSRAQDSVADLSGRTPPALIALFEAWPQVSAPMAEAETGVSRPAVQRNLDLLVQRGLIREITGQGRYRIWAARV</sequence>